<dbReference type="GO" id="GO:0005509">
    <property type="term" value="F:calcium ion binding"/>
    <property type="evidence" value="ECO:0007669"/>
    <property type="project" value="InterPro"/>
</dbReference>
<feature type="region of interest" description="Disordered" evidence="7">
    <location>
        <begin position="730"/>
        <end position="756"/>
    </location>
</feature>
<dbReference type="GO" id="GO:0051209">
    <property type="term" value="P:release of sequestered calcium ion into cytosol"/>
    <property type="evidence" value="ECO:0007669"/>
    <property type="project" value="TreeGrafter"/>
</dbReference>
<dbReference type="InterPro" id="IPR001711">
    <property type="entry name" value="PLipase_C_Pinositol-sp_Y"/>
</dbReference>
<evidence type="ECO:0000256" key="1">
    <source>
        <dbReference type="ARBA" id="ARBA00012368"/>
    </source>
</evidence>
<dbReference type="SUPFAM" id="SSF51695">
    <property type="entry name" value="PLC-like phosphodiesterases"/>
    <property type="match status" value="1"/>
</dbReference>
<comment type="catalytic activity">
    <reaction evidence="6">
        <text>a 1,2-diacyl-sn-glycero-3-phospho-(1D-myo-inositol-4,5-bisphosphate) + H2O = 1D-myo-inositol 1,4,5-trisphosphate + a 1,2-diacyl-sn-glycerol + H(+)</text>
        <dbReference type="Rhea" id="RHEA:33179"/>
        <dbReference type="ChEBI" id="CHEBI:15377"/>
        <dbReference type="ChEBI" id="CHEBI:15378"/>
        <dbReference type="ChEBI" id="CHEBI:17815"/>
        <dbReference type="ChEBI" id="CHEBI:58456"/>
        <dbReference type="ChEBI" id="CHEBI:203600"/>
        <dbReference type="EC" id="3.1.4.11"/>
    </reaction>
</comment>
<dbReference type="PANTHER" id="PTHR10336:SF36">
    <property type="entry name" value="1-PHOSPHATIDYLINOSITOL 4,5-BISPHOSPHATE PHOSPHODIESTERASE BETA-4"/>
    <property type="match status" value="1"/>
</dbReference>
<dbReference type="Gene3D" id="2.60.40.150">
    <property type="entry name" value="C2 domain"/>
    <property type="match status" value="1"/>
</dbReference>
<dbReference type="InterPro" id="IPR011992">
    <property type="entry name" value="EF-hand-dom_pair"/>
</dbReference>
<organism evidence="11 12">
    <name type="scientific">Venturia effusa</name>
    <dbReference type="NCBI Taxonomy" id="50376"/>
    <lineage>
        <taxon>Eukaryota</taxon>
        <taxon>Fungi</taxon>
        <taxon>Dikarya</taxon>
        <taxon>Ascomycota</taxon>
        <taxon>Pezizomycotina</taxon>
        <taxon>Dothideomycetes</taxon>
        <taxon>Pleosporomycetidae</taxon>
        <taxon>Venturiales</taxon>
        <taxon>Venturiaceae</taxon>
        <taxon>Venturia</taxon>
    </lineage>
</organism>
<feature type="region of interest" description="Disordered" evidence="7">
    <location>
        <begin position="1063"/>
        <end position="1117"/>
    </location>
</feature>
<evidence type="ECO:0000313" key="12">
    <source>
        <dbReference type="Proteomes" id="UP000316270"/>
    </source>
</evidence>
<dbReference type="GO" id="GO:0048015">
    <property type="term" value="P:phosphatidylinositol-mediated signaling"/>
    <property type="evidence" value="ECO:0007669"/>
    <property type="project" value="TreeGrafter"/>
</dbReference>
<dbReference type="Gene3D" id="2.30.29.30">
    <property type="entry name" value="Pleckstrin-homology domain (PH domain)/Phosphotyrosine-binding domain (PTB)"/>
    <property type="match status" value="1"/>
</dbReference>
<evidence type="ECO:0000259" key="9">
    <source>
        <dbReference type="PROSITE" id="PS50008"/>
    </source>
</evidence>
<evidence type="ECO:0000259" key="8">
    <source>
        <dbReference type="PROSITE" id="PS50004"/>
    </source>
</evidence>
<dbReference type="EC" id="3.1.4.11" evidence="1 6"/>
<dbReference type="Gene3D" id="1.10.238.10">
    <property type="entry name" value="EF-hand"/>
    <property type="match status" value="2"/>
</dbReference>
<dbReference type="Pfam" id="PF00388">
    <property type="entry name" value="PI-PLC-X"/>
    <property type="match status" value="1"/>
</dbReference>
<dbReference type="Pfam" id="PF00168">
    <property type="entry name" value="C2"/>
    <property type="match status" value="1"/>
</dbReference>
<evidence type="ECO:0000259" key="10">
    <source>
        <dbReference type="PROSITE" id="PS50222"/>
    </source>
</evidence>
<dbReference type="CDD" id="cd00275">
    <property type="entry name" value="C2_PLC_like"/>
    <property type="match status" value="1"/>
</dbReference>
<dbReference type="GO" id="GO:0004435">
    <property type="term" value="F:phosphatidylinositol-4,5-bisphosphate phospholipase C activity"/>
    <property type="evidence" value="ECO:0007669"/>
    <property type="project" value="UniProtKB-EC"/>
</dbReference>
<keyword evidence="4 6" id="KW-0443">Lipid metabolism</keyword>
<keyword evidence="2 6" id="KW-0378">Hydrolase</keyword>
<dbReference type="SMART" id="SM00149">
    <property type="entry name" value="PLCYc"/>
    <property type="match status" value="1"/>
</dbReference>
<dbReference type="PANTHER" id="PTHR10336">
    <property type="entry name" value="PHOSPHOINOSITIDE-SPECIFIC PHOSPHOLIPASE C FAMILY PROTEIN"/>
    <property type="match status" value="1"/>
</dbReference>
<feature type="compositionally biased region" description="Basic and acidic residues" evidence="7">
    <location>
        <begin position="1103"/>
        <end position="1117"/>
    </location>
</feature>
<dbReference type="OrthoDB" id="269822at2759"/>
<dbReference type="STRING" id="50376.A0A517LK36"/>
<dbReference type="SUPFAM" id="SSF49562">
    <property type="entry name" value="C2 domain (Calcium/lipid-binding domain, CaLB)"/>
    <property type="match status" value="1"/>
</dbReference>
<dbReference type="SUPFAM" id="SSF47473">
    <property type="entry name" value="EF-hand"/>
    <property type="match status" value="1"/>
</dbReference>
<dbReference type="FunFam" id="3.20.20.190:FF:000049">
    <property type="entry name" value="Phosphoinositide phospholipase C"/>
    <property type="match status" value="1"/>
</dbReference>
<evidence type="ECO:0000256" key="2">
    <source>
        <dbReference type="ARBA" id="ARBA00022801"/>
    </source>
</evidence>
<dbReference type="PRINTS" id="PR00390">
    <property type="entry name" value="PHPHLIPASEC"/>
</dbReference>
<dbReference type="Gene3D" id="3.20.20.190">
    <property type="entry name" value="Phosphatidylinositol (PI) phosphodiesterase"/>
    <property type="match status" value="1"/>
</dbReference>
<keyword evidence="3 6" id="KW-0442">Lipid degradation</keyword>
<feature type="domain" description="PI-PLC Y-box" evidence="9">
    <location>
        <begin position="764"/>
        <end position="882"/>
    </location>
</feature>
<proteinExistence type="predicted"/>
<dbReference type="GO" id="GO:0016042">
    <property type="term" value="P:lipid catabolic process"/>
    <property type="evidence" value="ECO:0007669"/>
    <property type="project" value="UniProtKB-KW"/>
</dbReference>
<dbReference type="SMART" id="SM00239">
    <property type="entry name" value="C2"/>
    <property type="match status" value="1"/>
</dbReference>
<dbReference type="AlphaFoldDB" id="A0A517LK36"/>
<name>A0A517LK36_9PEZI</name>
<evidence type="ECO:0000313" key="11">
    <source>
        <dbReference type="EMBL" id="QDS75999.1"/>
    </source>
</evidence>
<keyword evidence="5" id="KW-0807">Transducer</keyword>
<keyword evidence="12" id="KW-1185">Reference proteome</keyword>
<dbReference type="SMART" id="SM00148">
    <property type="entry name" value="PLCXc"/>
    <property type="match status" value="1"/>
</dbReference>
<dbReference type="SUPFAM" id="SSF50729">
    <property type="entry name" value="PH domain-like"/>
    <property type="match status" value="1"/>
</dbReference>
<feature type="compositionally biased region" description="Low complexity" evidence="7">
    <location>
        <begin position="88"/>
        <end position="104"/>
    </location>
</feature>
<feature type="region of interest" description="Disordered" evidence="7">
    <location>
        <begin position="124"/>
        <end position="184"/>
    </location>
</feature>
<protein>
    <recommendedName>
        <fullName evidence="1 6">Phosphoinositide phospholipase C</fullName>
        <ecNumber evidence="1 6">3.1.4.11</ecNumber>
    </recommendedName>
</protein>
<feature type="compositionally biased region" description="Polar residues" evidence="7">
    <location>
        <begin position="133"/>
        <end position="149"/>
    </location>
</feature>
<feature type="compositionally biased region" description="Polar residues" evidence="7">
    <location>
        <begin position="42"/>
        <end position="67"/>
    </location>
</feature>
<feature type="domain" description="C2" evidence="8">
    <location>
        <begin position="883"/>
        <end position="1039"/>
    </location>
</feature>
<dbReference type="CDD" id="cd16207">
    <property type="entry name" value="EFh_ScPlc1p_like"/>
    <property type="match status" value="1"/>
</dbReference>
<dbReference type="PROSITE" id="PS50007">
    <property type="entry name" value="PIPLC_X_DOMAIN"/>
    <property type="match status" value="1"/>
</dbReference>
<evidence type="ECO:0000256" key="5">
    <source>
        <dbReference type="ARBA" id="ARBA00023224"/>
    </source>
</evidence>
<evidence type="ECO:0000256" key="3">
    <source>
        <dbReference type="ARBA" id="ARBA00022963"/>
    </source>
</evidence>
<dbReference type="InterPro" id="IPR000909">
    <property type="entry name" value="PLipase_C_PInositol-sp_X_dom"/>
</dbReference>
<feature type="region of interest" description="Disordered" evidence="7">
    <location>
        <begin position="661"/>
        <end position="717"/>
    </location>
</feature>
<evidence type="ECO:0000256" key="6">
    <source>
        <dbReference type="RuleBase" id="RU361133"/>
    </source>
</evidence>
<evidence type="ECO:0000256" key="4">
    <source>
        <dbReference type="ARBA" id="ARBA00023098"/>
    </source>
</evidence>
<evidence type="ECO:0000256" key="7">
    <source>
        <dbReference type="SAM" id="MobiDB-lite"/>
    </source>
</evidence>
<dbReference type="InterPro" id="IPR017946">
    <property type="entry name" value="PLC-like_Pdiesterase_TIM-brl"/>
</dbReference>
<dbReference type="Pfam" id="PF00387">
    <property type="entry name" value="PI-PLC-Y"/>
    <property type="match status" value="1"/>
</dbReference>
<dbReference type="Proteomes" id="UP000316270">
    <property type="component" value="Chromosome 14"/>
</dbReference>
<reference evidence="11 12" key="1">
    <citation type="submission" date="2019-07" db="EMBL/GenBank/DDBJ databases">
        <title>Finished genome of Venturia effusa.</title>
        <authorList>
            <person name="Young C.A."/>
            <person name="Cox M.P."/>
            <person name="Ganley A.R.D."/>
            <person name="David W.J."/>
        </authorList>
    </citation>
    <scope>NUCLEOTIDE SEQUENCE [LARGE SCALE GENOMIC DNA]</scope>
    <source>
        <strain evidence="12">albino</strain>
    </source>
</reference>
<sequence>MSTAPGFTRLPNLDAFAHVSSKQDDVTSISLDRTRPRLPSLRNKSSHVSLVLTSSQPQPHNVLQTSPEAPAPTRPNMPSMPSDPPLPDSALSPTSPSLMSPSSSSSMASALALSKGSGIIRRLSQGAKRQISRRPSTTSQPHVGRSTSVGPPLRTPAPSAAPSESAVDTSESDFPSSEDEEAMDDIPYLDITQSLYDGTSTRPSIGSIPEGGLAPAIPLALQEGTMLTKVTKRGRRKQRRFRFEFAAARICWDPRNPSKHVCIDHITDLREASEAREYLDQFQVPVEQHSRWLTIVYIDSNRSTGRSIKMMHIVAPDVATVRLWKESIEYVQQSRIRTMTELAKGGERSIKGLWRRETKDNPNARLDLQAAKQLCRKLDINCSENALRAHFDKADSDANGDLDYAQFEAFVKRILERQDLKEIFNAIRSSGSAELDLDSFVRFLANQQGVDVTVKHSHWTNLFEQYAKRCRPKDNVSPVRSVEQPRSMTMNFAAFQDFMVVSNYGKAINSRRTEQKLDRPLTEYFISSSHNTYLLGWQVKGESSTEGYVSALTRGCRCIEIDCWNGADGRPIVLHGRTLTSSVLFSDCIAKINEYAFIASEYPLIISLEVHCNPTQQAAMAEIMKTVFGDKLISEPLDPTADVLPSPEELKGRILAKVKAAEDRETQNVRSEFPPVTRRQRGLSSPFSRPVVFDPATMPPGHSLSSPPSMSLQFGSAPTATSSRISVNSLGAATPLSPSSSGDDSDSVLDRKEKKKTSKITPILGRLGVYAQGIKFRDFTGPDARTHNHVFSLAEGQYENLCQNQVSKDQLERHNRRALMRVYPGNMRITSNNFDPLKCWRRGVQMVALNWQTHDLGMQLNDAMFAAGDDQTGYVLKPEDMRIVGGSTVYDIPLKKVKKRVQFSLDILSAQQLPRPRDLGIDANMNPYIEVEVYTAEDKAFGVATGQGGTDASARSGLSGIGSPLRKRTCIVPNNGYDPRFNESMQFSVDTKYPSLVFVRWTVWNSLDGRTINSGPPLASYTVKLDSLQQGYRHIPLNNARNERYYFSTLFCKIKKEPLSTVLEPPTSPDITGHNSPSPIPQDSTKSKFSFSKFISRTRSQQRMREPALMRTASSEK</sequence>
<gene>
    <name evidence="11" type="ORF">FKW77_004564</name>
</gene>
<dbReference type="PROSITE" id="PS50004">
    <property type="entry name" value="C2"/>
    <property type="match status" value="1"/>
</dbReference>
<dbReference type="PROSITE" id="PS50008">
    <property type="entry name" value="PIPLC_Y_DOMAIN"/>
    <property type="match status" value="1"/>
</dbReference>
<dbReference type="InterPro" id="IPR011993">
    <property type="entry name" value="PH-like_dom_sf"/>
</dbReference>
<feature type="compositionally biased region" description="Polar residues" evidence="7">
    <location>
        <begin position="1069"/>
        <end position="1083"/>
    </location>
</feature>
<accession>A0A517LK36</accession>
<dbReference type="CDD" id="cd08598">
    <property type="entry name" value="PI-PLC1c_yeast"/>
    <property type="match status" value="1"/>
</dbReference>
<feature type="compositionally biased region" description="Low complexity" evidence="7">
    <location>
        <begin position="1087"/>
        <end position="1099"/>
    </location>
</feature>
<feature type="domain" description="EF-hand" evidence="10">
    <location>
        <begin position="382"/>
        <end position="417"/>
    </location>
</feature>
<dbReference type="InterPro" id="IPR002048">
    <property type="entry name" value="EF_hand_dom"/>
</dbReference>
<feature type="region of interest" description="Disordered" evidence="7">
    <location>
        <begin position="20"/>
        <end position="104"/>
    </location>
</feature>
<dbReference type="InterPro" id="IPR000008">
    <property type="entry name" value="C2_dom"/>
</dbReference>
<feature type="compositionally biased region" description="Polar residues" evidence="7">
    <location>
        <begin position="703"/>
        <end position="717"/>
    </location>
</feature>
<dbReference type="EMBL" id="CP042198">
    <property type="protein sequence ID" value="QDS75999.1"/>
    <property type="molecule type" value="Genomic_DNA"/>
</dbReference>
<dbReference type="InterPro" id="IPR001192">
    <property type="entry name" value="PI-PLC_fam"/>
</dbReference>
<feature type="compositionally biased region" description="Low complexity" evidence="7">
    <location>
        <begin position="156"/>
        <end position="175"/>
    </location>
</feature>
<dbReference type="PROSITE" id="PS50222">
    <property type="entry name" value="EF_HAND_2"/>
    <property type="match status" value="1"/>
</dbReference>
<dbReference type="InterPro" id="IPR035892">
    <property type="entry name" value="C2_domain_sf"/>
</dbReference>